<dbReference type="EMBL" id="JAVFKD010000012">
    <property type="protein sequence ID" value="KAK5992854.1"/>
    <property type="molecule type" value="Genomic_DNA"/>
</dbReference>
<keyword evidence="2" id="KW-1185">Reference proteome</keyword>
<accession>A0ABR0SLE3</accession>
<evidence type="ECO:0000313" key="2">
    <source>
        <dbReference type="Proteomes" id="UP001338125"/>
    </source>
</evidence>
<proteinExistence type="predicted"/>
<comment type="caution">
    <text evidence="1">The sequence shown here is derived from an EMBL/GenBank/DDBJ whole genome shotgun (WGS) entry which is preliminary data.</text>
</comment>
<protein>
    <submittedName>
        <fullName evidence="1">Uncharacterized protein</fullName>
    </submittedName>
</protein>
<sequence>MSAFDQESRLKAVLQTANGAYDQGLALSQGVINVGFEGLYNKYDELKRITWNDLGVEMDAELLPSRILIPGDLGMNLAKIHHQIRFKSGYIRNVNNTVNIDLTDWMIAVVCDLDMQFIDRNPDDESETERKQREFIEREFDIPGDYRIDRFADGIYSTAANWNHFDMDNSRFINPDTGREWSFDDWADHDNYTATMFSMMCSSWARSMQAAGLTTLGVQLSLPDLTETPTFTPTTVIHQIYPYRGQDGKAETGFTPRGNSNSFLYLEMVKDEEGNDGVLPDAKQVAFSGNFCYPGAGSTPAMDGTFIISHKLFMERYLVPVTQAVNVSLTSAIRLINNSPFGWVVPLRIGTDPDYPDPNHEIHKFSRSEDGKSYVFRKVRPQQFGPESYNGRWLKVNHDSITTTAVTWDEGSDARITISGNIGYFQHNQLSTTEDFLGVIGWSKLTVSGLWSIKIQVSAEDGALVIGLAPGAELSINIEVDTDKTANMPYPLVELPFIQQWMELFLQARVQAVVASLQKSFSGKHQFVQPGSGQLDFSEPKFNYNGDLISSVKHKAFTGEKVMVPARTIMKLEPLDDPESKTIDVVYKEAE</sequence>
<reference evidence="1 2" key="1">
    <citation type="submission" date="2024-01" db="EMBL/GenBank/DDBJ databases">
        <title>Complete genome of Cladobotryum mycophilum ATHUM6906.</title>
        <authorList>
            <person name="Christinaki A.C."/>
            <person name="Myridakis A.I."/>
            <person name="Kouvelis V.N."/>
        </authorList>
    </citation>
    <scope>NUCLEOTIDE SEQUENCE [LARGE SCALE GENOMIC DNA]</scope>
    <source>
        <strain evidence="1 2">ATHUM6906</strain>
    </source>
</reference>
<organism evidence="1 2">
    <name type="scientific">Cladobotryum mycophilum</name>
    <dbReference type="NCBI Taxonomy" id="491253"/>
    <lineage>
        <taxon>Eukaryota</taxon>
        <taxon>Fungi</taxon>
        <taxon>Dikarya</taxon>
        <taxon>Ascomycota</taxon>
        <taxon>Pezizomycotina</taxon>
        <taxon>Sordariomycetes</taxon>
        <taxon>Hypocreomycetidae</taxon>
        <taxon>Hypocreales</taxon>
        <taxon>Hypocreaceae</taxon>
        <taxon>Cladobotryum</taxon>
    </lineage>
</organism>
<dbReference type="Proteomes" id="UP001338125">
    <property type="component" value="Unassembled WGS sequence"/>
</dbReference>
<evidence type="ECO:0000313" key="1">
    <source>
        <dbReference type="EMBL" id="KAK5992854.1"/>
    </source>
</evidence>
<name>A0ABR0SLE3_9HYPO</name>
<gene>
    <name evidence="1" type="ORF">PT974_06276</name>
</gene>